<name>A0A1Y6CSU6_9BACT</name>
<dbReference type="EMBL" id="FWZT01000028">
    <property type="protein sequence ID" value="SMF74218.1"/>
    <property type="molecule type" value="Genomic_DNA"/>
</dbReference>
<proteinExistence type="predicted"/>
<evidence type="ECO:0000256" key="1">
    <source>
        <dbReference type="SAM" id="MobiDB-lite"/>
    </source>
</evidence>
<dbReference type="AlphaFoldDB" id="A0A1Y6CSU6"/>
<dbReference type="RefSeq" id="WP_132324607.1">
    <property type="nucleotide sequence ID" value="NZ_FWZT01000028.1"/>
</dbReference>
<evidence type="ECO:0000313" key="2">
    <source>
        <dbReference type="EMBL" id="SMF74218.1"/>
    </source>
</evidence>
<dbReference type="Gene3D" id="2.60.120.200">
    <property type="match status" value="1"/>
</dbReference>
<organism evidence="2 3">
    <name type="scientific">Pseudobacteriovorax antillogorgiicola</name>
    <dbReference type="NCBI Taxonomy" id="1513793"/>
    <lineage>
        <taxon>Bacteria</taxon>
        <taxon>Pseudomonadati</taxon>
        <taxon>Bdellovibrionota</taxon>
        <taxon>Oligoflexia</taxon>
        <taxon>Oligoflexales</taxon>
        <taxon>Pseudobacteriovoracaceae</taxon>
        <taxon>Pseudobacteriovorax</taxon>
    </lineage>
</organism>
<dbReference type="OrthoDB" id="5288759at2"/>
<protein>
    <recommendedName>
        <fullName evidence="4">Concanavalin A-like lectin/glucanases superfamily protein</fullName>
    </recommendedName>
</protein>
<reference evidence="3" key="1">
    <citation type="submission" date="2017-04" db="EMBL/GenBank/DDBJ databases">
        <authorList>
            <person name="Varghese N."/>
            <person name="Submissions S."/>
        </authorList>
    </citation>
    <scope>NUCLEOTIDE SEQUENCE [LARGE SCALE GENOMIC DNA]</scope>
    <source>
        <strain evidence="3">RKEM611</strain>
    </source>
</reference>
<sequence length="448" mass="46240">MRLILITCLLPILALSCGKKGGGDDTSQAEEVPVSGKAPEAHSPGELKSQAVDTDPMGSTVGSSDQEHQESPETIPDSIVEAIDQTEILGCTDPLAFNYDAAATKNDDSCVAVQLGCMDAAMFNFNPNANIDDGSCVAIASGCTDADAFNYNSAANTDDGSCMAKVMGCTDSNYIEFSPAANTDNGTCLTAIVQGCTDGMASNYDALANVDDGSCNVVAVNPADSLPVANIAGTNSSLSLGEGDATVSEGEEGILGGQPAYTMDGDDLLVISNSNTFNTGGPFYGKTFAVAFRTGSDVTSTQMIYEEGGAIRGVSLYISGGYLYYNIYNIVSDGGNAPWGPISVSVALEANTDYVATLLYDQSQGTLGGYLNGIEAGQATGVGILYAHSDGIGLGAVNSDTVFADGSVEYNGGFYFTGLIASFKYYNEAVSATKLDALHQEMLSTYLP</sequence>
<keyword evidence="3" id="KW-1185">Reference proteome</keyword>
<dbReference type="Proteomes" id="UP000192907">
    <property type="component" value="Unassembled WGS sequence"/>
</dbReference>
<evidence type="ECO:0008006" key="4">
    <source>
        <dbReference type="Google" id="ProtNLM"/>
    </source>
</evidence>
<dbReference type="SUPFAM" id="SSF49899">
    <property type="entry name" value="Concanavalin A-like lectins/glucanases"/>
    <property type="match status" value="1"/>
</dbReference>
<feature type="region of interest" description="Disordered" evidence="1">
    <location>
        <begin position="20"/>
        <end position="73"/>
    </location>
</feature>
<gene>
    <name evidence="2" type="ORF">SAMN06296036_12840</name>
</gene>
<accession>A0A1Y6CSU6</accession>
<evidence type="ECO:0000313" key="3">
    <source>
        <dbReference type="Proteomes" id="UP000192907"/>
    </source>
</evidence>
<dbReference type="InterPro" id="IPR013320">
    <property type="entry name" value="ConA-like_dom_sf"/>
</dbReference>
<dbReference type="PROSITE" id="PS51257">
    <property type="entry name" value="PROKAR_LIPOPROTEIN"/>
    <property type="match status" value="1"/>
</dbReference>